<dbReference type="InterPro" id="IPR029039">
    <property type="entry name" value="Flavoprotein-like_sf"/>
</dbReference>
<evidence type="ECO:0000313" key="8">
    <source>
        <dbReference type="EMBL" id="PZQ97645.1"/>
    </source>
</evidence>
<comment type="catalytic activity">
    <reaction evidence="5">
        <text>N,N-dimethyl-1,4-phenylenediamine + anthranilate + 2 NAD(+) = 2-(4-dimethylaminophenyl)diazenylbenzoate + 2 NADH + 2 H(+)</text>
        <dbReference type="Rhea" id="RHEA:55872"/>
        <dbReference type="ChEBI" id="CHEBI:15378"/>
        <dbReference type="ChEBI" id="CHEBI:15783"/>
        <dbReference type="ChEBI" id="CHEBI:16567"/>
        <dbReference type="ChEBI" id="CHEBI:57540"/>
        <dbReference type="ChEBI" id="CHEBI:57945"/>
        <dbReference type="ChEBI" id="CHEBI:71579"/>
        <dbReference type="EC" id="1.7.1.17"/>
    </reaction>
    <physiologicalReaction direction="right-to-left" evidence="5">
        <dbReference type="Rhea" id="RHEA:55874"/>
    </physiologicalReaction>
</comment>
<dbReference type="InterPro" id="IPR050104">
    <property type="entry name" value="FMN-dep_NADH:Q_OxRdtase_AzoR1"/>
</dbReference>
<dbReference type="AlphaFoldDB" id="A0A2W5SEC5"/>
<dbReference type="PANTHER" id="PTHR43741">
    <property type="entry name" value="FMN-DEPENDENT NADH-AZOREDUCTASE 1"/>
    <property type="match status" value="1"/>
</dbReference>
<dbReference type="InterPro" id="IPR023048">
    <property type="entry name" value="NADH:quinone_OxRdtase_FMN_depd"/>
</dbReference>
<dbReference type="PANTHER" id="PTHR43741:SF2">
    <property type="entry name" value="FMN-DEPENDENT NADH:QUINONE OXIDOREDUCTASE"/>
    <property type="match status" value="1"/>
</dbReference>
<feature type="binding site" evidence="6">
    <location>
        <begin position="95"/>
        <end position="98"/>
    </location>
    <ligand>
        <name>FMN</name>
        <dbReference type="ChEBI" id="CHEBI:58210"/>
    </ligand>
</feature>
<keyword evidence="4 6" id="KW-0520">NAD</keyword>
<dbReference type="EC" id="1.7.1.17" evidence="6"/>
<comment type="function">
    <text evidence="6">Quinone reductase that provides resistance to thiol-specific stress caused by electrophilic quinones.</text>
</comment>
<evidence type="ECO:0000256" key="4">
    <source>
        <dbReference type="ARBA" id="ARBA00023027"/>
    </source>
</evidence>
<feature type="binding site" evidence="6">
    <location>
        <begin position="16"/>
        <end position="18"/>
    </location>
    <ligand>
        <name>FMN</name>
        <dbReference type="ChEBI" id="CHEBI:58210"/>
    </ligand>
</feature>
<keyword evidence="2 6" id="KW-0288">FMN</keyword>
<gene>
    <name evidence="6" type="primary">azoR</name>
    <name evidence="8" type="ORF">DI533_10735</name>
</gene>
<evidence type="ECO:0000259" key="7">
    <source>
        <dbReference type="Pfam" id="PF02525"/>
    </source>
</evidence>
<sequence>MTNILILRSSVLGEASASNHVIDETLADLEHAGEAVQIVERDLAAKPLPHFDADAFRALRAGVELTAEQQKARALSDTLIAEIKAADIILIGAPMYNFGIASQLKSWFDFALRPGVTFRYTEAGPEGLVNGKRAIVVVTRGGLYSEGPAAVMDSQEPHLRTMLGFMGISEVSFVRAEKLGFGPEAREAALAGARGELTAHVRPVLAKAA</sequence>
<evidence type="ECO:0000313" key="9">
    <source>
        <dbReference type="Proteomes" id="UP000248975"/>
    </source>
</evidence>
<feature type="domain" description="Flavodoxin-like fold" evidence="7">
    <location>
        <begin position="3"/>
        <end position="200"/>
    </location>
</feature>
<keyword evidence="1 6" id="KW-0285">Flavoprotein</keyword>
<dbReference type="Proteomes" id="UP000248975">
    <property type="component" value="Unassembled WGS sequence"/>
</dbReference>
<evidence type="ECO:0000256" key="3">
    <source>
        <dbReference type="ARBA" id="ARBA00023002"/>
    </source>
</evidence>
<keyword evidence="3 6" id="KW-0560">Oxidoreductase</keyword>
<comment type="cofactor">
    <cofactor evidence="6">
        <name>FMN</name>
        <dbReference type="ChEBI" id="CHEBI:58210"/>
    </cofactor>
    <text evidence="6">Binds 1 FMN per subunit.</text>
</comment>
<dbReference type="SUPFAM" id="SSF52218">
    <property type="entry name" value="Flavoproteins"/>
    <property type="match status" value="1"/>
</dbReference>
<evidence type="ECO:0000256" key="5">
    <source>
        <dbReference type="ARBA" id="ARBA00048542"/>
    </source>
</evidence>
<dbReference type="Gene3D" id="3.40.50.360">
    <property type="match status" value="1"/>
</dbReference>
<name>A0A2W5SEC5_CERSP</name>
<evidence type="ECO:0000256" key="2">
    <source>
        <dbReference type="ARBA" id="ARBA00022643"/>
    </source>
</evidence>
<dbReference type="GO" id="GO:0009055">
    <property type="term" value="F:electron transfer activity"/>
    <property type="evidence" value="ECO:0007669"/>
    <property type="project" value="UniProtKB-UniRule"/>
</dbReference>
<dbReference type="Pfam" id="PF02525">
    <property type="entry name" value="Flavodoxin_2"/>
    <property type="match status" value="1"/>
</dbReference>
<organism evidence="8 9">
    <name type="scientific">Cereibacter sphaeroides</name>
    <name type="common">Rhodobacter sphaeroides</name>
    <dbReference type="NCBI Taxonomy" id="1063"/>
    <lineage>
        <taxon>Bacteria</taxon>
        <taxon>Pseudomonadati</taxon>
        <taxon>Pseudomonadota</taxon>
        <taxon>Alphaproteobacteria</taxon>
        <taxon>Rhodobacterales</taxon>
        <taxon>Paracoccaceae</taxon>
        <taxon>Cereibacter</taxon>
    </lineage>
</organism>
<dbReference type="GO" id="GO:0010181">
    <property type="term" value="F:FMN binding"/>
    <property type="evidence" value="ECO:0007669"/>
    <property type="project" value="UniProtKB-UniRule"/>
</dbReference>
<dbReference type="GO" id="GO:0016652">
    <property type="term" value="F:oxidoreductase activity, acting on NAD(P)H as acceptor"/>
    <property type="evidence" value="ECO:0007669"/>
    <property type="project" value="UniProtKB-UniRule"/>
</dbReference>
<comment type="similarity">
    <text evidence="6">Belongs to the azoreductase type 1 family.</text>
</comment>
<dbReference type="HAMAP" id="MF_01216">
    <property type="entry name" value="Azoreductase_type1"/>
    <property type="match status" value="1"/>
</dbReference>
<feature type="binding site" evidence="6">
    <location>
        <position position="10"/>
    </location>
    <ligand>
        <name>FMN</name>
        <dbReference type="ChEBI" id="CHEBI:58210"/>
    </ligand>
</feature>
<accession>A0A2W5SEC5</accession>
<dbReference type="EC" id="1.6.5.-" evidence="6"/>
<comment type="catalytic activity">
    <reaction evidence="6">
        <text>2 a quinone + NADH + H(+) = 2 a 1,4-benzosemiquinone + NAD(+)</text>
        <dbReference type="Rhea" id="RHEA:65952"/>
        <dbReference type="ChEBI" id="CHEBI:15378"/>
        <dbReference type="ChEBI" id="CHEBI:57540"/>
        <dbReference type="ChEBI" id="CHEBI:57945"/>
        <dbReference type="ChEBI" id="CHEBI:132124"/>
        <dbReference type="ChEBI" id="CHEBI:134225"/>
    </reaction>
</comment>
<feature type="binding site" evidence="6">
    <location>
        <begin position="139"/>
        <end position="142"/>
    </location>
    <ligand>
        <name>FMN</name>
        <dbReference type="ChEBI" id="CHEBI:58210"/>
    </ligand>
</feature>
<evidence type="ECO:0000256" key="6">
    <source>
        <dbReference type="HAMAP-Rule" id="MF_01216"/>
    </source>
</evidence>
<protein>
    <recommendedName>
        <fullName evidence="6">FMN dependent NADH:quinone oxidoreductase</fullName>
        <ecNumber evidence="6">1.6.5.-</ecNumber>
    </recommendedName>
    <alternativeName>
        <fullName evidence="6">Azo-dye reductase</fullName>
    </alternativeName>
    <alternativeName>
        <fullName evidence="6">FMN-dependent NADH-azo compound oxidoreductase</fullName>
    </alternativeName>
    <alternativeName>
        <fullName evidence="6">FMN-dependent NADH-azoreductase</fullName>
        <ecNumber evidence="6">1.7.1.17</ecNumber>
    </alternativeName>
</protein>
<comment type="function">
    <text evidence="6">Also exhibits azoreductase activity. Catalyzes the reductive cleavage of the azo bond in aromatic azo compounds to the corresponding amines.</text>
</comment>
<dbReference type="EMBL" id="QFQS01000002">
    <property type="protein sequence ID" value="PZQ97645.1"/>
    <property type="molecule type" value="Genomic_DNA"/>
</dbReference>
<dbReference type="InterPro" id="IPR003680">
    <property type="entry name" value="Flavodoxin_fold"/>
</dbReference>
<comment type="caution">
    <text evidence="8">The sequence shown here is derived from an EMBL/GenBank/DDBJ whole genome shotgun (WGS) entry which is preliminary data.</text>
</comment>
<dbReference type="GO" id="GO:0016655">
    <property type="term" value="F:oxidoreductase activity, acting on NAD(P)H, quinone or similar compound as acceptor"/>
    <property type="evidence" value="ECO:0007669"/>
    <property type="project" value="InterPro"/>
</dbReference>
<proteinExistence type="inferred from homology"/>
<comment type="subunit">
    <text evidence="6">Homodimer.</text>
</comment>
<evidence type="ECO:0000256" key="1">
    <source>
        <dbReference type="ARBA" id="ARBA00022630"/>
    </source>
</evidence>
<reference evidence="8 9" key="1">
    <citation type="submission" date="2017-08" db="EMBL/GenBank/DDBJ databases">
        <title>Infants hospitalized years apart are colonized by the same room-sourced microbial strains.</title>
        <authorList>
            <person name="Brooks B."/>
            <person name="Olm M.R."/>
            <person name="Firek B.A."/>
            <person name="Baker R."/>
            <person name="Thomas B.C."/>
            <person name="Morowitz M.J."/>
            <person name="Banfield J.F."/>
        </authorList>
    </citation>
    <scope>NUCLEOTIDE SEQUENCE [LARGE SCALE GENOMIC DNA]</scope>
    <source>
        <strain evidence="8">S2_003_000_R2_11</strain>
    </source>
</reference>